<proteinExistence type="predicted"/>
<organism evidence="2 3">
    <name type="scientific">Biomphalaria pfeifferi</name>
    <name type="common">Bloodfluke planorb</name>
    <name type="synonym">Freshwater snail</name>
    <dbReference type="NCBI Taxonomy" id="112525"/>
    <lineage>
        <taxon>Eukaryota</taxon>
        <taxon>Metazoa</taxon>
        <taxon>Spiralia</taxon>
        <taxon>Lophotrochozoa</taxon>
        <taxon>Mollusca</taxon>
        <taxon>Gastropoda</taxon>
        <taxon>Heterobranchia</taxon>
        <taxon>Euthyneura</taxon>
        <taxon>Panpulmonata</taxon>
        <taxon>Hygrophila</taxon>
        <taxon>Lymnaeoidea</taxon>
        <taxon>Planorbidae</taxon>
        <taxon>Biomphalaria</taxon>
    </lineage>
</organism>
<evidence type="ECO:0000256" key="1">
    <source>
        <dbReference type="SAM" id="MobiDB-lite"/>
    </source>
</evidence>
<feature type="region of interest" description="Disordered" evidence="1">
    <location>
        <begin position="1"/>
        <end position="61"/>
    </location>
</feature>
<feature type="compositionally biased region" description="Polar residues" evidence="1">
    <location>
        <begin position="1"/>
        <end position="59"/>
    </location>
</feature>
<evidence type="ECO:0000313" key="3">
    <source>
        <dbReference type="Proteomes" id="UP001233172"/>
    </source>
</evidence>
<accession>A0AAD8EYJ4</accession>
<protein>
    <submittedName>
        <fullName evidence="2">Transcription factor SPT20</fullName>
    </submittedName>
</protein>
<gene>
    <name evidence="2" type="ORF">Bpfe_026718</name>
</gene>
<feature type="non-terminal residue" evidence="2">
    <location>
        <position position="1"/>
    </location>
</feature>
<evidence type="ECO:0000313" key="2">
    <source>
        <dbReference type="EMBL" id="KAK0043836.1"/>
    </source>
</evidence>
<reference evidence="2" key="1">
    <citation type="journal article" date="2023" name="PLoS Negl. Trop. Dis.">
        <title>A genome sequence for Biomphalaria pfeifferi, the major vector snail for the human-infecting parasite Schistosoma mansoni.</title>
        <authorList>
            <person name="Bu L."/>
            <person name="Lu L."/>
            <person name="Laidemitt M.R."/>
            <person name="Zhang S.M."/>
            <person name="Mutuku M."/>
            <person name="Mkoji G."/>
            <person name="Steinauer M."/>
            <person name="Loker E.S."/>
        </authorList>
    </citation>
    <scope>NUCLEOTIDE SEQUENCE</scope>
    <source>
        <strain evidence="2">KasaAsao</strain>
    </source>
</reference>
<dbReference type="Proteomes" id="UP001233172">
    <property type="component" value="Unassembled WGS sequence"/>
</dbReference>
<sequence>SPSSSSTIPNAKSNPMTPEVNPITTSDQHKSAISSDTTSLDNTLVSDSKTTSDQQKSDNITIQTSQTETLTTIQQQSTTITSIIEDITNKNDSSQNNIIHEDPGG</sequence>
<comment type="caution">
    <text evidence="2">The sequence shown here is derived from an EMBL/GenBank/DDBJ whole genome shotgun (WGS) entry which is preliminary data.</text>
</comment>
<dbReference type="AlphaFoldDB" id="A0AAD8EYJ4"/>
<dbReference type="EMBL" id="JASAOG010000210">
    <property type="protein sequence ID" value="KAK0043836.1"/>
    <property type="molecule type" value="Genomic_DNA"/>
</dbReference>
<keyword evidence="3" id="KW-1185">Reference proteome</keyword>
<reference evidence="2" key="2">
    <citation type="submission" date="2023-04" db="EMBL/GenBank/DDBJ databases">
        <authorList>
            <person name="Bu L."/>
            <person name="Lu L."/>
            <person name="Laidemitt M.R."/>
            <person name="Zhang S.M."/>
            <person name="Mutuku M."/>
            <person name="Mkoji G."/>
            <person name="Steinauer M."/>
            <person name="Loker E.S."/>
        </authorList>
    </citation>
    <scope>NUCLEOTIDE SEQUENCE</scope>
    <source>
        <strain evidence="2">KasaAsao</strain>
        <tissue evidence="2">Whole Snail</tissue>
    </source>
</reference>
<name>A0AAD8EYJ4_BIOPF</name>